<organism evidence="1">
    <name type="scientific">Pyramimonas orientalis virus</name>
    <name type="common">PoV01</name>
    <dbReference type="NCBI Taxonomy" id="455367"/>
    <lineage>
        <taxon>Viruses</taxon>
        <taxon>Varidnaviria</taxon>
        <taxon>Bamfordvirae</taxon>
        <taxon>Nucleocytoviricota</taxon>
        <taxon>Megaviricetes</taxon>
        <taxon>Imitervirales</taxon>
        <taxon>Allomimiviridae</taxon>
        <taxon>Heliosvirus</taxon>
        <taxon>Heliosvirus raunefjordenense</taxon>
    </lineage>
</organism>
<proteinExistence type="predicted"/>
<organismHost>
    <name type="scientific">Pyramimonas plurioculata</name>
    <dbReference type="NCBI Taxonomy" id="36893"/>
</organismHost>
<dbReference type="EMBL" id="MT663535">
    <property type="protein sequence ID" value="QOI90330.1"/>
    <property type="molecule type" value="Genomic_DNA"/>
</dbReference>
<reference evidence="1" key="1">
    <citation type="submission" date="2020-06" db="EMBL/GenBank/DDBJ databases">
        <title>Lateral gene transfer of anion-conducting channel rhodopsins between green algae and giant viruses.</title>
        <authorList>
            <person name="Rozenberg A."/>
            <person name="Oppermann J."/>
            <person name="Wietek J."/>
            <person name="Fernandez Lahore R.G."/>
            <person name="Sandaa R.-A."/>
            <person name="Bratbak G."/>
            <person name="Hegemann P."/>
            <person name="Beja O."/>
        </authorList>
    </citation>
    <scope>NUCLEOTIDE SEQUENCE</scope>
    <source>
        <strain evidence="1">01B</strain>
    </source>
</reference>
<evidence type="ECO:0000313" key="1">
    <source>
        <dbReference type="EMBL" id="QOI90330.1"/>
    </source>
</evidence>
<name>A0A7L9AYM5_POV01</name>
<sequence>MDCWSVSCVYLLLLVLVVCSNYYKYEKFINYHFLKQHIFENTTNLYGSKIEKETNNIHSLNTSISNEKYTYNQRFCKNNSKFFKVDHSRATTDDRKTYVVPIVDTSSGTFSKNKNQCVHPTDPAFQPIFDCGAKYECSDGLSISGKKIIKDAKETCVYDCI</sequence>
<protein>
    <submittedName>
        <fullName evidence="1">Uncharacterized protein</fullName>
    </submittedName>
</protein>
<accession>A0A7L9AYM5</accession>
<gene>
    <name evidence="1" type="ORF">HWQ62_00193</name>
</gene>